<proteinExistence type="predicted"/>
<protein>
    <submittedName>
        <fullName evidence="1">Uncharacterized protein</fullName>
    </submittedName>
</protein>
<dbReference type="Proteomes" id="UP000515762">
    <property type="component" value="Segment"/>
</dbReference>
<dbReference type="EMBL" id="MT740728">
    <property type="protein sequence ID" value="QMV32525.1"/>
    <property type="molecule type" value="Genomic_DNA"/>
</dbReference>
<dbReference type="InterPro" id="IPR055673">
    <property type="entry name" value="DUF7249"/>
</dbReference>
<gene>
    <name evidence="1" type="ORF">A1_00005</name>
</gene>
<organism evidence="1 2">
    <name type="scientific">Ralstonia phage Anchaing</name>
    <dbReference type="NCBI Taxonomy" id="2759719"/>
    <lineage>
        <taxon>Viruses</taxon>
        <taxon>Duplodnaviria</taxon>
        <taxon>Heunggongvirae</taxon>
        <taxon>Uroviricota</taxon>
        <taxon>Caudoviricetes</taxon>
        <taxon>Autographivirales</taxon>
        <taxon>Autonotataviridae</taxon>
        <taxon>Anchaingvirus</taxon>
        <taxon>Anchaingvirus anchaing</taxon>
    </lineage>
</organism>
<accession>A0A7G5B8A2</accession>
<sequence>MSKYNGHKNWNHWNVSLWINNDEGLYRMALDHVRNCSGTREKAALNMLDELRESGITHTPDGAPYSVSSICAAMRGM</sequence>
<name>A0A7G5B8A2_9CAUD</name>
<reference evidence="1 2" key="1">
    <citation type="submission" date="2020-07" db="EMBL/GenBank/DDBJ databases">
        <title>Ralstonia phages.</title>
        <authorList>
            <person name="Trotereau A."/>
            <person name="Boyer C."/>
            <person name="Torres-Barcelo C."/>
        </authorList>
    </citation>
    <scope>NUCLEOTIDE SEQUENCE [LARGE SCALE GENOMIC DNA]</scope>
</reference>
<evidence type="ECO:0000313" key="2">
    <source>
        <dbReference type="Proteomes" id="UP000515762"/>
    </source>
</evidence>
<evidence type="ECO:0000313" key="1">
    <source>
        <dbReference type="EMBL" id="QMV32525.1"/>
    </source>
</evidence>
<dbReference type="Pfam" id="PF23907">
    <property type="entry name" value="DUF7249"/>
    <property type="match status" value="1"/>
</dbReference>
<keyword evidence="2" id="KW-1185">Reference proteome</keyword>